<dbReference type="RefSeq" id="WP_060793988.1">
    <property type="nucleotide sequence ID" value="NZ_KQ956579.1"/>
</dbReference>
<dbReference type="PANTHER" id="PTHR11142:SF22">
    <property type="entry name" value="TRNA PSEUDOURIDINE SYNTHASE A 2"/>
    <property type="match status" value="1"/>
</dbReference>
<feature type="active site" description="Nucleophile" evidence="4 5">
    <location>
        <position position="60"/>
    </location>
</feature>
<evidence type="ECO:0000313" key="9">
    <source>
        <dbReference type="EMBL" id="KXA12104.1"/>
    </source>
</evidence>
<name>A0A133N752_9FUSO</name>
<dbReference type="InterPro" id="IPR020103">
    <property type="entry name" value="PsdUridine_synth_cat_dom_sf"/>
</dbReference>
<keyword evidence="10" id="KW-1185">Reference proteome</keyword>
<dbReference type="HAMAP" id="MF_00171">
    <property type="entry name" value="TruA"/>
    <property type="match status" value="1"/>
</dbReference>
<accession>A0A133N752</accession>
<comment type="caution">
    <text evidence="9">The sequence shown here is derived from an EMBL/GenBank/DDBJ whole genome shotgun (WGS) entry which is preliminary data.</text>
</comment>
<evidence type="ECO:0000259" key="8">
    <source>
        <dbReference type="Pfam" id="PF01416"/>
    </source>
</evidence>
<evidence type="ECO:0000256" key="4">
    <source>
        <dbReference type="HAMAP-Rule" id="MF_00171"/>
    </source>
</evidence>
<dbReference type="Pfam" id="PF01416">
    <property type="entry name" value="PseudoU_synth_1"/>
    <property type="match status" value="2"/>
</dbReference>
<dbReference type="SUPFAM" id="SSF55120">
    <property type="entry name" value="Pseudouridine synthase"/>
    <property type="match status" value="1"/>
</dbReference>
<keyword evidence="3 4" id="KW-0413">Isomerase</keyword>
<dbReference type="EC" id="5.4.99.12" evidence="4"/>
<dbReference type="InterPro" id="IPR020097">
    <property type="entry name" value="PsdUridine_synth_TruA_a/b_dom"/>
</dbReference>
<evidence type="ECO:0000256" key="6">
    <source>
        <dbReference type="PIRSR" id="PIRSR001430-2"/>
    </source>
</evidence>
<reference evidence="10" key="1">
    <citation type="submission" date="2016-01" db="EMBL/GenBank/DDBJ databases">
        <authorList>
            <person name="Mitreva M."/>
            <person name="Pepin K.H."/>
            <person name="Mihindukulasuriya K.A."/>
            <person name="Fulton R."/>
            <person name="Fronick C."/>
            <person name="O'Laughlin M."/>
            <person name="Miner T."/>
            <person name="Herter B."/>
            <person name="Rosa B.A."/>
            <person name="Cordes M."/>
            <person name="Tomlinson C."/>
            <person name="Wollam A."/>
            <person name="Palsikar V.B."/>
            <person name="Mardis E.R."/>
            <person name="Wilson R.K."/>
        </authorList>
    </citation>
    <scope>NUCLEOTIDE SEQUENCE [LARGE SCALE GENOMIC DNA]</scope>
    <source>
        <strain evidence="10">CMW8396</strain>
    </source>
</reference>
<evidence type="ECO:0000256" key="2">
    <source>
        <dbReference type="ARBA" id="ARBA00022694"/>
    </source>
</evidence>
<keyword evidence="2 4" id="KW-0819">tRNA processing</keyword>
<sequence>MEFVNLRFSIEYEGTRYLGWQRLGEKQREKTIQGKIEQVLARLFALNPEEISVIASGRTDAGVHAKEQVANVHLPSGKSPQEIEEYCNQYLPEDIRIFHAHFVEELFHSRFHAKTKEYHYEISLQKPSVFHRNVTWYCPMQLDIEKMKESSQYFLGEHDFIAFSSLKKTKKSTIRRIDRIEIQETESGLLFRFVGNGFLQNMIRILVGTLIEVGEGKKTKEDIISIFQSKTRQKAGFLAPAKGLTLYKVYY</sequence>
<evidence type="ECO:0000256" key="7">
    <source>
        <dbReference type="RuleBase" id="RU003792"/>
    </source>
</evidence>
<dbReference type="STRING" id="134605.HMPREF3206_01822"/>
<dbReference type="AlphaFoldDB" id="A0A133N752"/>
<comment type="function">
    <text evidence="4">Formation of pseudouridine at positions 38, 39 and 40 in the anticodon stem and loop of transfer RNAs.</text>
</comment>
<evidence type="ECO:0000256" key="3">
    <source>
        <dbReference type="ARBA" id="ARBA00023235"/>
    </source>
</evidence>
<dbReference type="PATRIC" id="fig|134605.3.peg.1801"/>
<dbReference type="Proteomes" id="UP000070617">
    <property type="component" value="Unassembled WGS sequence"/>
</dbReference>
<dbReference type="InterPro" id="IPR020095">
    <property type="entry name" value="PsdUridine_synth_TruA_C"/>
</dbReference>
<dbReference type="EMBL" id="LRPX01000104">
    <property type="protein sequence ID" value="KXA12104.1"/>
    <property type="molecule type" value="Genomic_DNA"/>
</dbReference>
<protein>
    <recommendedName>
        <fullName evidence="4">tRNA pseudouridine synthase A</fullName>
        <ecNumber evidence="4">5.4.99.12</ecNumber>
    </recommendedName>
    <alternativeName>
        <fullName evidence="4">tRNA pseudouridine(38-40) synthase</fullName>
    </alternativeName>
    <alternativeName>
        <fullName evidence="4">tRNA pseudouridylate synthase I</fullName>
    </alternativeName>
    <alternativeName>
        <fullName evidence="4">tRNA-uridine isomerase I</fullName>
    </alternativeName>
</protein>
<comment type="subunit">
    <text evidence="4">Homodimer.</text>
</comment>
<dbReference type="CDD" id="cd02570">
    <property type="entry name" value="PseudoU_synth_EcTruA"/>
    <property type="match status" value="1"/>
</dbReference>
<proteinExistence type="inferred from homology"/>
<dbReference type="GO" id="GO:0003723">
    <property type="term" value="F:RNA binding"/>
    <property type="evidence" value="ECO:0007669"/>
    <property type="project" value="InterPro"/>
</dbReference>
<dbReference type="PANTHER" id="PTHR11142">
    <property type="entry name" value="PSEUDOURIDYLATE SYNTHASE"/>
    <property type="match status" value="1"/>
</dbReference>
<evidence type="ECO:0000256" key="5">
    <source>
        <dbReference type="PIRSR" id="PIRSR001430-1"/>
    </source>
</evidence>
<evidence type="ECO:0000313" key="10">
    <source>
        <dbReference type="Proteomes" id="UP000070617"/>
    </source>
</evidence>
<feature type="domain" description="Pseudouridine synthase I TruA alpha/beta" evidence="8">
    <location>
        <begin position="11"/>
        <end position="111"/>
    </location>
</feature>
<comment type="similarity">
    <text evidence="1 4 7">Belongs to the tRNA pseudouridine synthase TruA family.</text>
</comment>
<gene>
    <name evidence="4" type="primary">truA</name>
    <name evidence="9" type="ORF">HMPREF3206_01822</name>
</gene>
<dbReference type="Gene3D" id="3.30.70.660">
    <property type="entry name" value="Pseudouridine synthase I, catalytic domain, C-terminal subdomain"/>
    <property type="match status" value="1"/>
</dbReference>
<dbReference type="PIRSF" id="PIRSF001430">
    <property type="entry name" value="tRNA_psdUrid_synth"/>
    <property type="match status" value="1"/>
</dbReference>
<dbReference type="NCBIfam" id="TIGR00071">
    <property type="entry name" value="hisT_truA"/>
    <property type="match status" value="1"/>
</dbReference>
<dbReference type="GO" id="GO:0031119">
    <property type="term" value="P:tRNA pseudouridine synthesis"/>
    <property type="evidence" value="ECO:0007669"/>
    <property type="project" value="UniProtKB-UniRule"/>
</dbReference>
<comment type="caution">
    <text evidence="4">Lacks conserved residue(s) required for the propagation of feature annotation.</text>
</comment>
<comment type="catalytic activity">
    <reaction evidence="4 7">
        <text>uridine(38/39/40) in tRNA = pseudouridine(38/39/40) in tRNA</text>
        <dbReference type="Rhea" id="RHEA:22376"/>
        <dbReference type="Rhea" id="RHEA-COMP:10085"/>
        <dbReference type="Rhea" id="RHEA-COMP:10087"/>
        <dbReference type="ChEBI" id="CHEBI:65314"/>
        <dbReference type="ChEBI" id="CHEBI:65315"/>
        <dbReference type="EC" id="5.4.99.12"/>
    </reaction>
</comment>
<organism evidence="9 10">
    <name type="scientific">Fusobacterium equinum</name>
    <dbReference type="NCBI Taxonomy" id="134605"/>
    <lineage>
        <taxon>Bacteria</taxon>
        <taxon>Fusobacteriati</taxon>
        <taxon>Fusobacteriota</taxon>
        <taxon>Fusobacteriia</taxon>
        <taxon>Fusobacteriales</taxon>
        <taxon>Fusobacteriaceae</taxon>
        <taxon>Fusobacterium</taxon>
    </lineage>
</organism>
<feature type="binding site" evidence="4 6">
    <location>
        <position position="118"/>
    </location>
    <ligand>
        <name>substrate</name>
    </ligand>
</feature>
<dbReference type="InterPro" id="IPR020094">
    <property type="entry name" value="TruA/RsuA/RluB/E/F_N"/>
</dbReference>
<dbReference type="Gene3D" id="3.30.70.580">
    <property type="entry name" value="Pseudouridine synthase I, catalytic domain, N-terminal subdomain"/>
    <property type="match status" value="1"/>
</dbReference>
<evidence type="ECO:0000256" key="1">
    <source>
        <dbReference type="ARBA" id="ARBA00009375"/>
    </source>
</evidence>
<feature type="domain" description="Pseudouridine synthase I TruA alpha/beta" evidence="8">
    <location>
        <begin position="152"/>
        <end position="251"/>
    </location>
</feature>
<dbReference type="GO" id="GO:0160147">
    <property type="term" value="F:tRNA pseudouridine(38-40) synthase activity"/>
    <property type="evidence" value="ECO:0007669"/>
    <property type="project" value="UniProtKB-EC"/>
</dbReference>
<dbReference type="InterPro" id="IPR001406">
    <property type="entry name" value="PsdUridine_synth_TruA"/>
</dbReference>